<organism evidence="3 4">
    <name type="scientific">Quadrisphaera granulorum</name>
    <dbReference type="NCBI Taxonomy" id="317664"/>
    <lineage>
        <taxon>Bacteria</taxon>
        <taxon>Bacillati</taxon>
        <taxon>Actinomycetota</taxon>
        <taxon>Actinomycetes</taxon>
        <taxon>Kineosporiales</taxon>
        <taxon>Kineosporiaceae</taxon>
        <taxon>Quadrisphaera</taxon>
    </lineage>
</organism>
<name>A0A316A9Y9_9ACTN</name>
<accession>A0A316A9Y9</accession>
<proteinExistence type="predicted"/>
<feature type="region of interest" description="Disordered" evidence="1">
    <location>
        <begin position="47"/>
        <end position="68"/>
    </location>
</feature>
<gene>
    <name evidence="3" type="ORF">BXY45_108126</name>
</gene>
<evidence type="ECO:0000313" key="3">
    <source>
        <dbReference type="EMBL" id="PWJ54219.1"/>
    </source>
</evidence>
<comment type="caution">
    <text evidence="3">The sequence shown here is derived from an EMBL/GenBank/DDBJ whole genome shotgun (WGS) entry which is preliminary data.</text>
</comment>
<keyword evidence="2" id="KW-0732">Signal</keyword>
<sequence>MKTSRRLRVRLSRTAAVAVLAALPLGVGSVALAGAASAAEPTFVQDSQGRTTDALGGKHRVVNKPDGQADGRSAMAWFVAGQRFTESHHDGCNPYSKTSMETLATTTECPSGQKQKFDWNTDFVVSALASSGLNTTGLSSDLTTFTGLGSGAPYYHHEDTPQYDVVPNPGDLVLWTDPSGKSGAVGVVIDATSASHVKVVIGDINDKIATKWINPATSKVRGNPVTYIVTPADARQ</sequence>
<protein>
    <recommendedName>
        <fullName evidence="5">CHAP domain-containing protein</fullName>
    </recommendedName>
</protein>
<dbReference type="Proteomes" id="UP000245469">
    <property type="component" value="Unassembled WGS sequence"/>
</dbReference>
<evidence type="ECO:0000256" key="1">
    <source>
        <dbReference type="SAM" id="MobiDB-lite"/>
    </source>
</evidence>
<feature type="signal peptide" evidence="2">
    <location>
        <begin position="1"/>
        <end position="38"/>
    </location>
</feature>
<evidence type="ECO:0008006" key="5">
    <source>
        <dbReference type="Google" id="ProtNLM"/>
    </source>
</evidence>
<dbReference type="RefSeq" id="WP_109773898.1">
    <property type="nucleotide sequence ID" value="NZ_QGDQ01000008.1"/>
</dbReference>
<keyword evidence="4" id="KW-1185">Reference proteome</keyword>
<evidence type="ECO:0000313" key="4">
    <source>
        <dbReference type="Proteomes" id="UP000245469"/>
    </source>
</evidence>
<feature type="chain" id="PRO_5016366997" description="CHAP domain-containing protein" evidence="2">
    <location>
        <begin position="39"/>
        <end position="236"/>
    </location>
</feature>
<evidence type="ECO:0000256" key="2">
    <source>
        <dbReference type="SAM" id="SignalP"/>
    </source>
</evidence>
<reference evidence="3 4" key="1">
    <citation type="submission" date="2018-03" db="EMBL/GenBank/DDBJ databases">
        <title>Genomic Encyclopedia of Archaeal and Bacterial Type Strains, Phase II (KMG-II): from individual species to whole genera.</title>
        <authorList>
            <person name="Goeker M."/>
        </authorList>
    </citation>
    <scope>NUCLEOTIDE SEQUENCE [LARGE SCALE GENOMIC DNA]</scope>
    <source>
        <strain evidence="3 4">DSM 44889</strain>
    </source>
</reference>
<dbReference type="EMBL" id="QGDQ01000008">
    <property type="protein sequence ID" value="PWJ54219.1"/>
    <property type="molecule type" value="Genomic_DNA"/>
</dbReference>
<dbReference type="AlphaFoldDB" id="A0A316A9Y9"/>